<dbReference type="STRING" id="930991.A0A0D0BWR0"/>
<evidence type="ECO:0000313" key="1">
    <source>
        <dbReference type="EMBL" id="KIK75737.1"/>
    </source>
</evidence>
<dbReference type="PANTHER" id="PTHR45786">
    <property type="entry name" value="DNA BINDING PROTEIN-LIKE"/>
    <property type="match status" value="1"/>
</dbReference>
<dbReference type="HOGENOM" id="CLU_144954_0_0_1"/>
<dbReference type="AlphaFoldDB" id="A0A0D0BWR0"/>
<reference evidence="1 2" key="1">
    <citation type="submission" date="2014-04" db="EMBL/GenBank/DDBJ databases">
        <authorList>
            <consortium name="DOE Joint Genome Institute"/>
            <person name="Kuo A."/>
            <person name="Kohler A."/>
            <person name="Jargeat P."/>
            <person name="Nagy L.G."/>
            <person name="Floudas D."/>
            <person name="Copeland A."/>
            <person name="Barry K.W."/>
            <person name="Cichocki N."/>
            <person name="Veneault-Fourrey C."/>
            <person name="LaButti K."/>
            <person name="Lindquist E.A."/>
            <person name="Lipzen A."/>
            <person name="Lundell T."/>
            <person name="Morin E."/>
            <person name="Murat C."/>
            <person name="Sun H."/>
            <person name="Tunlid A."/>
            <person name="Henrissat B."/>
            <person name="Grigoriev I.V."/>
            <person name="Hibbett D.S."/>
            <person name="Martin F."/>
            <person name="Nordberg H.P."/>
            <person name="Cantor M.N."/>
            <person name="Hua S.X."/>
        </authorList>
    </citation>
    <scope>NUCLEOTIDE SEQUENCE [LARGE SCALE GENOMIC DNA]</scope>
    <source>
        <strain evidence="1 2">Ve08.2h10</strain>
    </source>
</reference>
<sequence>MGSLLPPDGRDFTYAQLYIYDPQEATNHQTRCNPELKPEVLLQLHNMMETHHTYVNIYKQAFQVMWEKPPEQYTDVHVQLHYSVGTDNQCYNLPTTNEIAAVIHGDGTELVNEN</sequence>
<dbReference type="InParanoid" id="A0A0D0BWR0"/>
<organism evidence="1 2">
    <name type="scientific">Paxillus rubicundulus Ve08.2h10</name>
    <dbReference type="NCBI Taxonomy" id="930991"/>
    <lineage>
        <taxon>Eukaryota</taxon>
        <taxon>Fungi</taxon>
        <taxon>Dikarya</taxon>
        <taxon>Basidiomycota</taxon>
        <taxon>Agaricomycotina</taxon>
        <taxon>Agaricomycetes</taxon>
        <taxon>Agaricomycetidae</taxon>
        <taxon>Boletales</taxon>
        <taxon>Paxilineae</taxon>
        <taxon>Paxillaceae</taxon>
        <taxon>Paxillus</taxon>
    </lineage>
</organism>
<dbReference type="PANTHER" id="PTHR45786:SF74">
    <property type="entry name" value="ATP-DEPENDENT DNA HELICASE"/>
    <property type="match status" value="1"/>
</dbReference>
<accession>A0A0D0BWR0</accession>
<dbReference type="EMBL" id="KN827904">
    <property type="protein sequence ID" value="KIK75737.1"/>
    <property type="molecule type" value="Genomic_DNA"/>
</dbReference>
<gene>
    <name evidence="1" type="ORF">PAXRUDRAFT_171896</name>
</gene>
<keyword evidence="2" id="KW-1185">Reference proteome</keyword>
<name>A0A0D0BWR0_9AGAM</name>
<reference evidence="2" key="2">
    <citation type="submission" date="2015-01" db="EMBL/GenBank/DDBJ databases">
        <title>Evolutionary Origins and Diversification of the Mycorrhizal Mutualists.</title>
        <authorList>
            <consortium name="DOE Joint Genome Institute"/>
            <consortium name="Mycorrhizal Genomics Consortium"/>
            <person name="Kohler A."/>
            <person name="Kuo A."/>
            <person name="Nagy L.G."/>
            <person name="Floudas D."/>
            <person name="Copeland A."/>
            <person name="Barry K.W."/>
            <person name="Cichocki N."/>
            <person name="Veneault-Fourrey C."/>
            <person name="LaButti K."/>
            <person name="Lindquist E.A."/>
            <person name="Lipzen A."/>
            <person name="Lundell T."/>
            <person name="Morin E."/>
            <person name="Murat C."/>
            <person name="Riley R."/>
            <person name="Ohm R."/>
            <person name="Sun H."/>
            <person name="Tunlid A."/>
            <person name="Henrissat B."/>
            <person name="Grigoriev I.V."/>
            <person name="Hibbett D.S."/>
            <person name="Martin F."/>
        </authorList>
    </citation>
    <scope>NUCLEOTIDE SEQUENCE [LARGE SCALE GENOMIC DNA]</scope>
    <source>
        <strain evidence="2">Ve08.2h10</strain>
    </source>
</reference>
<dbReference type="Proteomes" id="UP000054538">
    <property type="component" value="Unassembled WGS sequence"/>
</dbReference>
<dbReference type="OrthoDB" id="2669322at2759"/>
<evidence type="ECO:0000313" key="2">
    <source>
        <dbReference type="Proteomes" id="UP000054538"/>
    </source>
</evidence>
<protein>
    <submittedName>
        <fullName evidence="1">Uncharacterized protein</fullName>
    </submittedName>
</protein>
<proteinExistence type="predicted"/>